<evidence type="ECO:0000313" key="3">
    <source>
        <dbReference type="Proteomes" id="UP000315295"/>
    </source>
</evidence>
<comment type="caution">
    <text evidence="2">The sequence shown here is derived from an EMBL/GenBank/DDBJ whole genome shotgun (WGS) entry which is preliminary data.</text>
</comment>
<accession>A0A540NH64</accession>
<feature type="region of interest" description="Disordered" evidence="1">
    <location>
        <begin position="12"/>
        <end position="35"/>
    </location>
</feature>
<dbReference type="AlphaFoldDB" id="A0A540NH64"/>
<feature type="compositionally biased region" description="Basic and acidic residues" evidence="1">
    <location>
        <begin position="12"/>
        <end position="26"/>
    </location>
</feature>
<proteinExistence type="predicted"/>
<keyword evidence="3" id="KW-1185">Reference proteome</keyword>
<gene>
    <name evidence="2" type="ORF">C1H46_004061</name>
</gene>
<feature type="region of interest" description="Disordered" evidence="1">
    <location>
        <begin position="70"/>
        <end position="120"/>
    </location>
</feature>
<organism evidence="2 3">
    <name type="scientific">Malus baccata</name>
    <name type="common">Siberian crab apple</name>
    <name type="synonym">Pyrus baccata</name>
    <dbReference type="NCBI Taxonomy" id="106549"/>
    <lineage>
        <taxon>Eukaryota</taxon>
        <taxon>Viridiplantae</taxon>
        <taxon>Streptophyta</taxon>
        <taxon>Embryophyta</taxon>
        <taxon>Tracheophyta</taxon>
        <taxon>Spermatophyta</taxon>
        <taxon>Magnoliopsida</taxon>
        <taxon>eudicotyledons</taxon>
        <taxon>Gunneridae</taxon>
        <taxon>Pentapetalae</taxon>
        <taxon>rosids</taxon>
        <taxon>fabids</taxon>
        <taxon>Rosales</taxon>
        <taxon>Rosaceae</taxon>
        <taxon>Amygdaloideae</taxon>
        <taxon>Maleae</taxon>
        <taxon>Malus</taxon>
    </lineage>
</organism>
<name>A0A540NH64_MALBA</name>
<reference evidence="2 3" key="1">
    <citation type="journal article" date="2019" name="G3 (Bethesda)">
        <title>Sequencing of a Wild Apple (Malus baccata) Genome Unravels the Differences Between Cultivated and Wild Apple Species Regarding Disease Resistance and Cold Tolerance.</title>
        <authorList>
            <person name="Chen X."/>
        </authorList>
    </citation>
    <scope>NUCLEOTIDE SEQUENCE [LARGE SCALE GENOMIC DNA]</scope>
    <source>
        <strain evidence="3">cv. Shandingzi</strain>
        <tissue evidence="2">Leaves</tissue>
    </source>
</reference>
<feature type="compositionally biased region" description="Basic and acidic residues" evidence="1">
    <location>
        <begin position="70"/>
        <end position="80"/>
    </location>
</feature>
<dbReference type="Proteomes" id="UP000315295">
    <property type="component" value="Unassembled WGS sequence"/>
</dbReference>
<dbReference type="EMBL" id="VIEB01000043">
    <property type="protein sequence ID" value="TQE10349.1"/>
    <property type="molecule type" value="Genomic_DNA"/>
</dbReference>
<evidence type="ECO:0000256" key="1">
    <source>
        <dbReference type="SAM" id="MobiDB-lite"/>
    </source>
</evidence>
<evidence type="ECO:0000313" key="2">
    <source>
        <dbReference type="EMBL" id="TQE10349.1"/>
    </source>
</evidence>
<protein>
    <submittedName>
        <fullName evidence="2">Uncharacterized protein</fullName>
    </submittedName>
</protein>
<sequence length="120" mass="13736">MRQAHRQIFYDRRDSRRAAIPEEHRGSNHHHRGIESSDRWLDLHSVEFGERLVGVQIVYRTSRSCTCRRERSFQRRELRSSRSGTRPPCKNPTFSDSGGLYGAGGVATLPKRKGGGAEEE</sequence>